<evidence type="ECO:0000313" key="1">
    <source>
        <dbReference type="EMBL" id="CAL1598694.1"/>
    </source>
</evidence>
<dbReference type="EMBL" id="OZ035844">
    <property type="protein sequence ID" value="CAL1598694.1"/>
    <property type="molecule type" value="Genomic_DNA"/>
</dbReference>
<keyword evidence="2" id="KW-1185">Reference proteome</keyword>
<reference evidence="1 2" key="1">
    <citation type="submission" date="2024-04" db="EMBL/GenBank/DDBJ databases">
        <authorList>
            <person name="Waldvogel A.-M."/>
            <person name="Schoenle A."/>
        </authorList>
    </citation>
    <scope>NUCLEOTIDE SEQUENCE [LARGE SCALE GENOMIC DNA]</scope>
</reference>
<accession>A0AAV2L9R3</accession>
<gene>
    <name evidence="1" type="ORF">KC01_LOCUS27057</name>
</gene>
<protein>
    <submittedName>
        <fullName evidence="1">Uncharacterized protein</fullName>
    </submittedName>
</protein>
<dbReference type="AlphaFoldDB" id="A0AAV2L9R3"/>
<proteinExistence type="predicted"/>
<dbReference type="Proteomes" id="UP001497482">
    <property type="component" value="Chromosome 22"/>
</dbReference>
<evidence type="ECO:0000313" key="2">
    <source>
        <dbReference type="Proteomes" id="UP001497482"/>
    </source>
</evidence>
<sequence>MRELAQLLDPSAQDMVPGTRGAHVLLPEQGAVLRHLHSREKCRSFGLSGLENVVRLQPALPKPHFGFEDFDRITSSCDGVEKVYMGDLQFKNKS</sequence>
<organism evidence="1 2">
    <name type="scientific">Knipowitschia caucasica</name>
    <name type="common">Caucasian dwarf goby</name>
    <name type="synonym">Pomatoschistus caucasicus</name>
    <dbReference type="NCBI Taxonomy" id="637954"/>
    <lineage>
        <taxon>Eukaryota</taxon>
        <taxon>Metazoa</taxon>
        <taxon>Chordata</taxon>
        <taxon>Craniata</taxon>
        <taxon>Vertebrata</taxon>
        <taxon>Euteleostomi</taxon>
        <taxon>Actinopterygii</taxon>
        <taxon>Neopterygii</taxon>
        <taxon>Teleostei</taxon>
        <taxon>Neoteleostei</taxon>
        <taxon>Acanthomorphata</taxon>
        <taxon>Gobiaria</taxon>
        <taxon>Gobiiformes</taxon>
        <taxon>Gobioidei</taxon>
        <taxon>Gobiidae</taxon>
        <taxon>Gobiinae</taxon>
        <taxon>Knipowitschia</taxon>
    </lineage>
</organism>
<name>A0AAV2L9R3_KNICA</name>